<keyword evidence="2" id="KW-1185">Reference proteome</keyword>
<organism evidence="1 2">
    <name type="scientific">Robertmurraya siralis</name>
    <dbReference type="NCBI Taxonomy" id="77777"/>
    <lineage>
        <taxon>Bacteria</taxon>
        <taxon>Bacillati</taxon>
        <taxon>Bacillota</taxon>
        <taxon>Bacilli</taxon>
        <taxon>Bacillales</taxon>
        <taxon>Bacillaceae</taxon>
        <taxon>Robertmurraya</taxon>
    </lineage>
</organism>
<sequence>MSKLLTKSLEEQIPVEMIYISSSNQITQRKIIVKEINGSMVRAYCFMRRQTRLFKIEQILSLMPVRTFHKEIS</sequence>
<evidence type="ECO:0000313" key="2">
    <source>
        <dbReference type="Proteomes" id="UP000682111"/>
    </source>
</evidence>
<name>A0A919WME9_9BACI</name>
<reference evidence="1" key="1">
    <citation type="submission" date="2021-03" db="EMBL/GenBank/DDBJ databases">
        <title>Antimicrobial resistance genes in bacteria isolated from Japanese honey, and their potential for conferring macrolide and lincosamide resistance in the American foulbrood pathogen Paenibacillus larvae.</title>
        <authorList>
            <person name="Okamoto M."/>
            <person name="Kumagai M."/>
            <person name="Kanamori H."/>
            <person name="Takamatsu D."/>
        </authorList>
    </citation>
    <scope>NUCLEOTIDE SEQUENCE</scope>
    <source>
        <strain evidence="1">J27TS8</strain>
    </source>
</reference>
<dbReference type="RefSeq" id="WP_095310132.1">
    <property type="nucleotide sequence ID" value="NZ_BORC01000013.1"/>
</dbReference>
<gene>
    <name evidence="1" type="ORF">J27TS8_43740</name>
</gene>
<comment type="caution">
    <text evidence="1">The sequence shown here is derived from an EMBL/GenBank/DDBJ whole genome shotgun (WGS) entry which is preliminary data.</text>
</comment>
<dbReference type="Proteomes" id="UP000682111">
    <property type="component" value="Unassembled WGS sequence"/>
</dbReference>
<evidence type="ECO:0008006" key="3">
    <source>
        <dbReference type="Google" id="ProtNLM"/>
    </source>
</evidence>
<dbReference type="OrthoDB" id="2112405at2"/>
<dbReference type="EMBL" id="BORC01000013">
    <property type="protein sequence ID" value="GIN64381.1"/>
    <property type="molecule type" value="Genomic_DNA"/>
</dbReference>
<dbReference type="AlphaFoldDB" id="A0A919WME9"/>
<proteinExistence type="predicted"/>
<accession>A0A919WME9</accession>
<protein>
    <recommendedName>
        <fullName evidence="3">WYL domain-containing protein</fullName>
    </recommendedName>
</protein>
<evidence type="ECO:0000313" key="1">
    <source>
        <dbReference type="EMBL" id="GIN64381.1"/>
    </source>
</evidence>